<evidence type="ECO:0000313" key="3">
    <source>
        <dbReference type="Proteomes" id="UP000789405"/>
    </source>
</evidence>
<reference evidence="2" key="1">
    <citation type="submission" date="2021-06" db="EMBL/GenBank/DDBJ databases">
        <authorList>
            <person name="Kallberg Y."/>
            <person name="Tangrot J."/>
            <person name="Rosling A."/>
        </authorList>
    </citation>
    <scope>NUCLEOTIDE SEQUENCE</scope>
    <source>
        <strain evidence="2">MA453B</strain>
    </source>
</reference>
<dbReference type="EC" id="2.4.1.16" evidence="1"/>
<keyword evidence="1" id="KW-0961">Cell wall biogenesis/degradation</keyword>
<keyword evidence="3" id="KW-1185">Reference proteome</keyword>
<comment type="caution">
    <text evidence="2">The sequence shown here is derived from an EMBL/GenBank/DDBJ whole genome shotgun (WGS) entry which is preliminary data.</text>
</comment>
<keyword evidence="1" id="KW-0328">Glycosyltransferase</keyword>
<dbReference type="Pfam" id="PF01644">
    <property type="entry name" value="Chitin_synth_1"/>
    <property type="match status" value="1"/>
</dbReference>
<proteinExistence type="inferred from homology"/>
<keyword evidence="1" id="KW-0472">Membrane</keyword>
<keyword evidence="1" id="KW-1003">Cell membrane</keyword>
<dbReference type="AlphaFoldDB" id="A0A9N9IHC1"/>
<protein>
    <recommendedName>
        <fullName evidence="1">Chitin synthase</fullName>
        <ecNumber evidence="1">2.4.1.16</ecNumber>
    </recommendedName>
</protein>
<comment type="subcellular location">
    <subcellularLocation>
        <location evidence="1">Cell membrane</location>
        <topology evidence="1">Multi-pass membrane protein</topology>
    </subcellularLocation>
</comment>
<accession>A0A9N9IHC1</accession>
<name>A0A9N9IHC1_9GLOM</name>
<comment type="similarity">
    <text evidence="1">Belongs to the chitin synthase family.</text>
</comment>
<evidence type="ECO:0000256" key="1">
    <source>
        <dbReference type="RuleBase" id="RU366040"/>
    </source>
</evidence>
<comment type="catalytic activity">
    <reaction evidence="1">
        <text>[(1-&gt;4)-N-acetyl-beta-D-glucosaminyl](n) + UDP-N-acetyl-alpha-D-glucosamine = [(1-&gt;4)-N-acetyl-beta-D-glucosaminyl](n+1) + UDP + H(+)</text>
        <dbReference type="Rhea" id="RHEA:16637"/>
        <dbReference type="Rhea" id="RHEA-COMP:9593"/>
        <dbReference type="Rhea" id="RHEA-COMP:9595"/>
        <dbReference type="ChEBI" id="CHEBI:15378"/>
        <dbReference type="ChEBI" id="CHEBI:17029"/>
        <dbReference type="ChEBI" id="CHEBI:57705"/>
        <dbReference type="ChEBI" id="CHEBI:58223"/>
        <dbReference type="EC" id="2.4.1.16"/>
    </reaction>
</comment>
<keyword evidence="1" id="KW-0808">Transferase</keyword>
<comment type="function">
    <text evidence="1">Polymerizes chitin, a structural polymer of the cell wall and septum, by transferring the sugar moiety of UDP-GlcNAc to the non-reducing end of the growing chitin polymer.</text>
</comment>
<evidence type="ECO:0000313" key="2">
    <source>
        <dbReference type="EMBL" id="CAG8734772.1"/>
    </source>
</evidence>
<gene>
    <name evidence="2" type="ORF">DERYTH_LOCUS15449</name>
</gene>
<sequence>MKLEKLLDVSTIEFITNKLDQQSLEYPDEEGNLRLLRWPVYIKSTLVHFNLYVVYSNPSKCRLFGVKPIFEHEISNILMKSIFGYISSLLEDSSAYWHSALQDNTSNTEDASNNSNILIANDYLAKNNTIYSELISKCNISWLLHYESLF</sequence>
<dbReference type="Proteomes" id="UP000789405">
    <property type="component" value="Unassembled WGS sequence"/>
</dbReference>
<dbReference type="EMBL" id="CAJVPY010012529">
    <property type="protein sequence ID" value="CAG8734772.1"/>
    <property type="molecule type" value="Genomic_DNA"/>
</dbReference>
<organism evidence="2 3">
    <name type="scientific">Dentiscutata erythropus</name>
    <dbReference type="NCBI Taxonomy" id="1348616"/>
    <lineage>
        <taxon>Eukaryota</taxon>
        <taxon>Fungi</taxon>
        <taxon>Fungi incertae sedis</taxon>
        <taxon>Mucoromycota</taxon>
        <taxon>Glomeromycotina</taxon>
        <taxon>Glomeromycetes</taxon>
        <taxon>Diversisporales</taxon>
        <taxon>Gigasporaceae</taxon>
        <taxon>Dentiscutata</taxon>
    </lineage>
</organism>